<organism evidence="1 3">
    <name type="scientific">Anaerobacillus isosaccharinicus</name>
    <dbReference type="NCBI Taxonomy" id="1532552"/>
    <lineage>
        <taxon>Bacteria</taxon>
        <taxon>Bacillati</taxon>
        <taxon>Bacillota</taxon>
        <taxon>Bacilli</taxon>
        <taxon>Bacillales</taxon>
        <taxon>Bacillaceae</taxon>
        <taxon>Anaerobacillus</taxon>
    </lineage>
</organism>
<reference evidence="2 3" key="3">
    <citation type="journal article" date="2019" name="Int. J. Syst. Evol. Microbiol.">
        <title>Anaerobacillus isosaccharinicus sp. nov., an alkaliphilic bacterium which degrades isosaccharinic acid.</title>
        <authorList>
            <person name="Bassil N.M."/>
            <person name="Lloyd J.R."/>
        </authorList>
    </citation>
    <scope>NUCLEOTIDE SEQUENCE [LARGE SCALE GENOMIC DNA]</scope>
    <source>
        <strain evidence="2 3">NB2006</strain>
    </source>
</reference>
<accession>A0A1S2M6E0</accession>
<dbReference type="PROSITE" id="PS51257">
    <property type="entry name" value="PROKAR_LIPOPROTEIN"/>
    <property type="match status" value="1"/>
</dbReference>
<keyword evidence="3" id="KW-1185">Reference proteome</keyword>
<dbReference type="EMBL" id="CP063356">
    <property type="protein sequence ID" value="QOY35932.1"/>
    <property type="molecule type" value="Genomic_DNA"/>
</dbReference>
<dbReference type="KEGG" id="aia:AWH56_025330"/>
<evidence type="ECO:0000313" key="3">
    <source>
        <dbReference type="Proteomes" id="UP000180175"/>
    </source>
</evidence>
<protein>
    <submittedName>
        <fullName evidence="2">YhcN/YlaJ family sporulation lipoprotein</fullName>
    </submittedName>
</protein>
<sequence length="142" mass="16691">MKKLFAFFLIISFLTGCNMMGQGEVKPLYIGSNKVEDQTKADEAKQIVLSMDEVTAVRGATFDEDIYVAVKVKQFDRFFLDEIRKEAYDKIKKRYPDAKVHVSTDKKVLLELEKLEIQINNNKIKRKEFEKQWKRIEDFMKG</sequence>
<evidence type="ECO:0000313" key="1">
    <source>
        <dbReference type="EMBL" id="OIJ19347.1"/>
    </source>
</evidence>
<dbReference type="Pfam" id="PF09580">
    <property type="entry name" value="Spore_YhcN_YlaJ"/>
    <property type="match status" value="1"/>
</dbReference>
<dbReference type="InterPro" id="IPR019076">
    <property type="entry name" value="Spore_lipoprot_YhcN/YlaJ-like"/>
</dbReference>
<dbReference type="AlphaFoldDB" id="A0A1S2M6E0"/>
<reference evidence="2 3" key="2">
    <citation type="journal article" date="2017" name="Genome Announc.">
        <title>Draft Genome Sequences of Four Alkaliphilic Bacteria Belonging to the Anaerobacillus Genus.</title>
        <authorList>
            <person name="Bassil N.M."/>
            <person name="Lloyd J.R."/>
        </authorList>
    </citation>
    <scope>NUCLEOTIDE SEQUENCE [LARGE SCALE GENOMIC DNA]</scope>
    <source>
        <strain evidence="2 3">NB2006</strain>
    </source>
</reference>
<dbReference type="OrthoDB" id="2885813at2"/>
<dbReference type="Proteomes" id="UP000180175">
    <property type="component" value="Chromosome"/>
</dbReference>
<dbReference type="RefSeq" id="WP_071316868.1">
    <property type="nucleotide sequence ID" value="NZ_CP063356.2"/>
</dbReference>
<reference evidence="1 3" key="1">
    <citation type="submission" date="2016-10" db="EMBL/GenBank/DDBJ databases">
        <title>Draft genome sequences of four alkaliphilic bacteria belonging to the Anaerobacillus genus.</title>
        <authorList>
            <person name="Bassil N.M."/>
            <person name="Lloyd J.R."/>
        </authorList>
    </citation>
    <scope>NUCLEOTIDE SEQUENCE [LARGE SCALE GENOMIC DNA]</scope>
    <source>
        <strain evidence="1 3">NB2006</strain>
    </source>
</reference>
<evidence type="ECO:0000313" key="2">
    <source>
        <dbReference type="EMBL" id="QOY35932.1"/>
    </source>
</evidence>
<name>A0A1S2M6E0_9BACI</name>
<dbReference type="EMBL" id="LQXD01000079">
    <property type="protein sequence ID" value="OIJ19347.1"/>
    <property type="molecule type" value="Genomic_DNA"/>
</dbReference>
<keyword evidence="2" id="KW-0449">Lipoprotein</keyword>
<proteinExistence type="predicted"/>
<gene>
    <name evidence="2" type="ORF">AWH56_025330</name>
    <name evidence="1" type="ORF">AWH56_09235</name>
</gene>
<reference evidence="2" key="4">
    <citation type="submission" date="2020-10" db="EMBL/GenBank/DDBJ databases">
        <authorList>
            <person name="Bassil N.M."/>
            <person name="Lloyd J.R."/>
        </authorList>
    </citation>
    <scope>NUCLEOTIDE SEQUENCE</scope>
    <source>
        <strain evidence="2">NB2006</strain>
    </source>
</reference>